<reference evidence="6 7" key="1">
    <citation type="submission" date="2023-05" db="EMBL/GenBank/DDBJ databases">
        <title>B98-5 Cell Line De Novo Hybrid Assembly: An Optical Mapping Approach.</title>
        <authorList>
            <person name="Kananen K."/>
            <person name="Auerbach J.A."/>
            <person name="Kautto E."/>
            <person name="Blachly J.S."/>
        </authorList>
    </citation>
    <scope>NUCLEOTIDE SEQUENCE [LARGE SCALE GENOMIC DNA]</scope>
    <source>
        <strain evidence="6">B95-8</strain>
        <tissue evidence="6">Cell line</tissue>
    </source>
</reference>
<evidence type="ECO:0000256" key="2">
    <source>
        <dbReference type="ARBA" id="ARBA00006351"/>
    </source>
</evidence>
<keyword evidence="5" id="KW-0735">Signal-anchor</keyword>
<evidence type="ECO:0000256" key="3">
    <source>
        <dbReference type="ARBA" id="ARBA00022676"/>
    </source>
</evidence>
<dbReference type="PANTHER" id="PTHR46012">
    <property type="entry name" value="IP22168P"/>
    <property type="match status" value="1"/>
</dbReference>
<dbReference type="InterPro" id="IPR051993">
    <property type="entry name" value="Glycosyltransferase_8"/>
</dbReference>
<keyword evidence="5" id="KW-0812">Transmembrane</keyword>
<protein>
    <submittedName>
        <fullName evidence="6">Glucoside xylosyltransferase 2</fullName>
    </submittedName>
</protein>
<evidence type="ECO:0000256" key="5">
    <source>
        <dbReference type="ARBA" id="ARBA00022968"/>
    </source>
</evidence>
<dbReference type="SUPFAM" id="SSF53448">
    <property type="entry name" value="Nucleotide-diphospho-sugar transferases"/>
    <property type="match status" value="1"/>
</dbReference>
<evidence type="ECO:0000256" key="1">
    <source>
        <dbReference type="ARBA" id="ARBA00004606"/>
    </source>
</evidence>
<evidence type="ECO:0000313" key="6">
    <source>
        <dbReference type="EMBL" id="KAK2091560.1"/>
    </source>
</evidence>
<dbReference type="Proteomes" id="UP001266305">
    <property type="component" value="Unassembled WGS sequence"/>
</dbReference>
<name>A0ABQ9U456_SAGOE</name>
<keyword evidence="3" id="KW-0328">Glycosyltransferase</keyword>
<accession>A0ABQ9U456</accession>
<sequence>MGQRPGEPRSFQAVLPSELWIHLAVVACGSRLEETLVMLKSAVLFSHRKIQFHIFTEDSLKPEFDKQVNLQKLWHSVLLSTNTLPFRNCMFY</sequence>
<comment type="similarity">
    <text evidence="2">Belongs to the glycosyltransferase 8 family.</text>
</comment>
<evidence type="ECO:0000256" key="4">
    <source>
        <dbReference type="ARBA" id="ARBA00022679"/>
    </source>
</evidence>
<dbReference type="InterPro" id="IPR029044">
    <property type="entry name" value="Nucleotide-diphossugar_trans"/>
</dbReference>
<dbReference type="PANTHER" id="PTHR46012:SF1">
    <property type="entry name" value="GLUCOSIDE XYLOSYLTRANSFERASE 2"/>
    <property type="match status" value="1"/>
</dbReference>
<proteinExistence type="inferred from homology"/>
<keyword evidence="4" id="KW-0808">Transferase</keyword>
<dbReference type="EMBL" id="JASSZA010000016">
    <property type="protein sequence ID" value="KAK2091560.1"/>
    <property type="molecule type" value="Genomic_DNA"/>
</dbReference>
<evidence type="ECO:0000313" key="7">
    <source>
        <dbReference type="Proteomes" id="UP001266305"/>
    </source>
</evidence>
<organism evidence="6 7">
    <name type="scientific">Saguinus oedipus</name>
    <name type="common">Cotton-top tamarin</name>
    <name type="synonym">Oedipomidas oedipus</name>
    <dbReference type="NCBI Taxonomy" id="9490"/>
    <lineage>
        <taxon>Eukaryota</taxon>
        <taxon>Metazoa</taxon>
        <taxon>Chordata</taxon>
        <taxon>Craniata</taxon>
        <taxon>Vertebrata</taxon>
        <taxon>Euteleostomi</taxon>
        <taxon>Mammalia</taxon>
        <taxon>Eutheria</taxon>
        <taxon>Euarchontoglires</taxon>
        <taxon>Primates</taxon>
        <taxon>Haplorrhini</taxon>
        <taxon>Platyrrhini</taxon>
        <taxon>Cebidae</taxon>
        <taxon>Callitrichinae</taxon>
        <taxon>Saguinus</taxon>
    </lineage>
</organism>
<gene>
    <name evidence="6" type="primary">GXYLT2</name>
    <name evidence="6" type="ORF">P7K49_030844</name>
</gene>
<comment type="caution">
    <text evidence="6">The sequence shown here is derived from an EMBL/GenBank/DDBJ whole genome shotgun (WGS) entry which is preliminary data.</text>
</comment>
<keyword evidence="7" id="KW-1185">Reference proteome</keyword>
<comment type="subcellular location">
    <subcellularLocation>
        <location evidence="1">Membrane</location>
        <topology evidence="1">Single-pass type II membrane protein</topology>
    </subcellularLocation>
</comment>